<sequence length="257" mass="29284">MKKQVILIAACFLLLAGGILFSIKQLNILSVFASFSHYKDSEMKNEGRDFTMVALGDSLSYGVGNSGNSGYVGKVEKRLEGQLKKEITVEDYGVPDDTSTQLLKRMQSEQLKSSISQADMIFLNIGMNDYLNSLILSKAKPKEAEQIIRKALLNYEHNLMVSFKKIRKENPKAHIYMVGIYNPFPNRTDKLQESKLIHEWNRMAVKVISRQKNTTFVSVEDVFTGKNKQVYFSDELHPNKKGYTLIGNQVYNRLKLN</sequence>
<reference evidence="2 3" key="1">
    <citation type="journal article" date="2014" name="Antonie Van Leeuwenhoek">
        <title>Fictibacillus enclensis sp. nov., isolated from marine sediment.</title>
        <authorList>
            <person name="Dastager S.G."/>
            <person name="Mawlankar R."/>
            <person name="Srinivasan K."/>
            <person name="Tang S.K."/>
            <person name="Lee J.C."/>
            <person name="Ramana V.V."/>
            <person name="Shouche Y.S."/>
        </authorList>
    </citation>
    <scope>NUCLEOTIDE SEQUENCE [LARGE SCALE GENOMIC DNA]</scope>
    <source>
        <strain evidence="2 3">NIO-1003</strain>
    </source>
</reference>
<dbReference type="GO" id="GO:0004622">
    <property type="term" value="F:phosphatidylcholine lysophospholipase activity"/>
    <property type="evidence" value="ECO:0007669"/>
    <property type="project" value="TreeGrafter"/>
</dbReference>
<dbReference type="InterPro" id="IPR051532">
    <property type="entry name" value="Ester_Hydrolysis_Enzymes"/>
</dbReference>
<evidence type="ECO:0000313" key="3">
    <source>
        <dbReference type="Proteomes" id="UP000054099"/>
    </source>
</evidence>
<name>A0A0V8J8X7_9BACL</name>
<dbReference type="PANTHER" id="PTHR30383">
    <property type="entry name" value="THIOESTERASE 1/PROTEASE 1/LYSOPHOSPHOLIPASE L1"/>
    <property type="match status" value="1"/>
</dbReference>
<organism evidence="2 3">
    <name type="scientific">Fictibacillus enclensis</name>
    <dbReference type="NCBI Taxonomy" id="1017270"/>
    <lineage>
        <taxon>Bacteria</taxon>
        <taxon>Bacillati</taxon>
        <taxon>Bacillota</taxon>
        <taxon>Bacilli</taxon>
        <taxon>Bacillales</taxon>
        <taxon>Fictibacillaceae</taxon>
        <taxon>Fictibacillus</taxon>
    </lineage>
</organism>
<evidence type="ECO:0000259" key="1">
    <source>
        <dbReference type="Pfam" id="PF13472"/>
    </source>
</evidence>
<dbReference type="InterPro" id="IPR036514">
    <property type="entry name" value="SGNH_hydro_sf"/>
</dbReference>
<accession>A0A0V8J8X7</accession>
<dbReference type="AlphaFoldDB" id="A0A0V8J8X7"/>
<dbReference type="InterPro" id="IPR013830">
    <property type="entry name" value="SGNH_hydro"/>
</dbReference>
<dbReference type="RefSeq" id="WP_061972084.1">
    <property type="nucleotide sequence ID" value="NZ_FMAV01000002.1"/>
</dbReference>
<proteinExistence type="predicted"/>
<dbReference type="EMBL" id="LNQN01000002">
    <property type="protein sequence ID" value="KSU83288.1"/>
    <property type="molecule type" value="Genomic_DNA"/>
</dbReference>
<dbReference type="OrthoDB" id="252349at2"/>
<gene>
    <name evidence="2" type="ORF">AS030_11985</name>
</gene>
<keyword evidence="3" id="KW-1185">Reference proteome</keyword>
<dbReference type="Proteomes" id="UP000054099">
    <property type="component" value="Unassembled WGS sequence"/>
</dbReference>
<comment type="caution">
    <text evidence="2">The sequence shown here is derived from an EMBL/GenBank/DDBJ whole genome shotgun (WGS) entry which is preliminary data.</text>
</comment>
<dbReference type="SUPFAM" id="SSF52266">
    <property type="entry name" value="SGNH hydrolase"/>
    <property type="match status" value="1"/>
</dbReference>
<dbReference type="PANTHER" id="PTHR30383:SF27">
    <property type="entry name" value="SPORE GERMINATION LIPASE LIPC"/>
    <property type="match status" value="1"/>
</dbReference>
<protein>
    <recommendedName>
        <fullName evidence="1">SGNH hydrolase-type esterase domain-containing protein</fullName>
    </recommendedName>
</protein>
<feature type="domain" description="SGNH hydrolase-type esterase" evidence="1">
    <location>
        <begin position="54"/>
        <end position="244"/>
    </location>
</feature>
<dbReference type="Pfam" id="PF13472">
    <property type="entry name" value="Lipase_GDSL_2"/>
    <property type="match status" value="1"/>
</dbReference>
<evidence type="ECO:0000313" key="2">
    <source>
        <dbReference type="EMBL" id="KSU83288.1"/>
    </source>
</evidence>
<dbReference type="Gene3D" id="3.40.50.1110">
    <property type="entry name" value="SGNH hydrolase"/>
    <property type="match status" value="1"/>
</dbReference>